<proteinExistence type="predicted"/>
<name>J9CH22_9ZZZZ</name>
<sequence>MRMTAQNCIVQLTQEFNCLQIFLATMLVLLPLTITAVVIQIKHAGHCIHTQPVHMILLNPEQGTGYQERLHFRHSVIEHHGTPFFVLTSSGIGVFIAGSTIIHIQTKGILWKMRRNPVHNNADATLMALIHKIHKVFGSAIAAGRREVAGDLIAPTSIERMFGNGQKLHMRVAHFLQVRHQQISQLGIIIWVSVFLHAPTSHMHLIDAHGRIDRILFVAHDSKRCRSIHIRPDYRPYCHC</sequence>
<organism evidence="2">
    <name type="scientific">gut metagenome</name>
    <dbReference type="NCBI Taxonomy" id="749906"/>
    <lineage>
        <taxon>unclassified sequences</taxon>
        <taxon>metagenomes</taxon>
        <taxon>organismal metagenomes</taxon>
    </lineage>
</organism>
<accession>J9CH22</accession>
<feature type="transmembrane region" description="Helical" evidence="1">
    <location>
        <begin position="21"/>
        <end position="41"/>
    </location>
</feature>
<keyword evidence="1" id="KW-1133">Transmembrane helix</keyword>
<evidence type="ECO:0000256" key="1">
    <source>
        <dbReference type="SAM" id="Phobius"/>
    </source>
</evidence>
<dbReference type="AlphaFoldDB" id="J9CH22"/>
<comment type="caution">
    <text evidence="2">The sequence shown here is derived from an EMBL/GenBank/DDBJ whole genome shotgun (WGS) entry which is preliminary data.</text>
</comment>
<protein>
    <submittedName>
        <fullName evidence="2">Membrane protein</fullName>
    </submittedName>
</protein>
<feature type="transmembrane region" description="Helical" evidence="1">
    <location>
        <begin position="84"/>
        <end position="104"/>
    </location>
</feature>
<dbReference type="EMBL" id="AMCI01003846">
    <property type="protein sequence ID" value="EJW99360.1"/>
    <property type="molecule type" value="Genomic_DNA"/>
</dbReference>
<reference evidence="2" key="1">
    <citation type="journal article" date="2012" name="PLoS ONE">
        <title>Gene sets for utilization of primary and secondary nutrition supplies in the distal gut of endangered iberian lynx.</title>
        <authorList>
            <person name="Alcaide M."/>
            <person name="Messina E."/>
            <person name="Richter M."/>
            <person name="Bargiela R."/>
            <person name="Peplies J."/>
            <person name="Huws S.A."/>
            <person name="Newbold C.J."/>
            <person name="Golyshin P.N."/>
            <person name="Simon M.A."/>
            <person name="Lopez G."/>
            <person name="Yakimov M.M."/>
            <person name="Ferrer M."/>
        </authorList>
    </citation>
    <scope>NUCLEOTIDE SEQUENCE</scope>
</reference>
<keyword evidence="1" id="KW-0812">Transmembrane</keyword>
<evidence type="ECO:0000313" key="2">
    <source>
        <dbReference type="EMBL" id="EJW99360.1"/>
    </source>
</evidence>
<gene>
    <name evidence="2" type="ORF">EVA_12533</name>
</gene>
<keyword evidence="1" id="KW-0472">Membrane</keyword>